<gene>
    <name evidence="2" type="ORF">SSLN_LOCUS5400</name>
</gene>
<dbReference type="InterPro" id="IPR021109">
    <property type="entry name" value="Peptidase_aspartic_dom_sf"/>
</dbReference>
<organism evidence="4">
    <name type="scientific">Schistocephalus solidus</name>
    <name type="common">Tapeworm</name>
    <dbReference type="NCBI Taxonomy" id="70667"/>
    <lineage>
        <taxon>Eukaryota</taxon>
        <taxon>Metazoa</taxon>
        <taxon>Spiralia</taxon>
        <taxon>Lophotrochozoa</taxon>
        <taxon>Platyhelminthes</taxon>
        <taxon>Cestoda</taxon>
        <taxon>Eucestoda</taxon>
        <taxon>Diphyllobothriidea</taxon>
        <taxon>Diphyllobothriidae</taxon>
        <taxon>Schistocephalus</taxon>
    </lineage>
</organism>
<evidence type="ECO:0000256" key="1">
    <source>
        <dbReference type="SAM" id="MobiDB-lite"/>
    </source>
</evidence>
<proteinExistence type="predicted"/>
<feature type="compositionally biased region" description="Pro residues" evidence="1">
    <location>
        <begin position="28"/>
        <end position="38"/>
    </location>
</feature>
<dbReference type="Proteomes" id="UP000275846">
    <property type="component" value="Unassembled WGS sequence"/>
</dbReference>
<sequence length="325" mass="36074">MSLDHLKAAVPDTQPDTPPDEPCGSLPSGPPPVQPSIPPSAYSLLPHVRTTRRPKRPSSNFGPKSYSILATFKTEFEARRKYVTVIINDKPVRLQLDMASGITLISKRTWHMVGRPPMITLNEKALNVSGDQYDLYRQDRIIKRGGGCILYFKASFKHFPFDLVATSFSGCSGESTHTGSLNPLSPSPSPYSPGCSGESTHTRSPVLIPRAIPSRLLGRPRLADRKIRGRKTQTNNNTLRPNPPRHTLQAVRVSPLTLAAWNVRSVLDNPRSNRMVRRTALVARELARCKVDIAALSETRFPEQGQLDEVGAVHTFFWSGRRKAE</sequence>
<reference evidence="2 3" key="2">
    <citation type="submission" date="2018-11" db="EMBL/GenBank/DDBJ databases">
        <authorList>
            <consortium name="Pathogen Informatics"/>
        </authorList>
    </citation>
    <scope>NUCLEOTIDE SEQUENCE [LARGE SCALE GENOMIC DNA]</scope>
    <source>
        <strain evidence="2 3">NST_G2</strain>
    </source>
</reference>
<dbReference type="WBParaSite" id="SSLN_0000557401-mRNA-1">
    <property type="protein sequence ID" value="SSLN_0000557401-mRNA-1"/>
    <property type="gene ID" value="SSLN_0000557401"/>
</dbReference>
<evidence type="ECO:0000313" key="2">
    <source>
        <dbReference type="EMBL" id="VDL91785.1"/>
    </source>
</evidence>
<evidence type="ECO:0000313" key="3">
    <source>
        <dbReference type="Proteomes" id="UP000275846"/>
    </source>
</evidence>
<dbReference type="AlphaFoldDB" id="A0A183SMF2"/>
<name>A0A183SMF2_SCHSO</name>
<keyword evidence="3" id="KW-1185">Reference proteome</keyword>
<accession>A0A183SMF2</accession>
<feature type="region of interest" description="Disordered" evidence="1">
    <location>
        <begin position="175"/>
        <end position="203"/>
    </location>
</feature>
<reference evidence="4" key="1">
    <citation type="submission" date="2016-06" db="UniProtKB">
        <authorList>
            <consortium name="WormBaseParasite"/>
        </authorList>
    </citation>
    <scope>IDENTIFICATION</scope>
</reference>
<dbReference type="EMBL" id="UYSU01033232">
    <property type="protein sequence ID" value="VDL91785.1"/>
    <property type="molecule type" value="Genomic_DNA"/>
</dbReference>
<feature type="region of interest" description="Disordered" evidence="1">
    <location>
        <begin position="1"/>
        <end position="42"/>
    </location>
</feature>
<dbReference type="SUPFAM" id="SSF50630">
    <property type="entry name" value="Acid proteases"/>
    <property type="match status" value="1"/>
</dbReference>
<evidence type="ECO:0000313" key="4">
    <source>
        <dbReference type="WBParaSite" id="SSLN_0000557401-mRNA-1"/>
    </source>
</evidence>
<protein>
    <submittedName>
        <fullName evidence="4">Endo/exonuclease/phosphatase domain-containing protein</fullName>
    </submittedName>
</protein>